<organism evidence="1">
    <name type="scientific">bioreactor metagenome</name>
    <dbReference type="NCBI Taxonomy" id="1076179"/>
    <lineage>
        <taxon>unclassified sequences</taxon>
        <taxon>metagenomes</taxon>
        <taxon>ecological metagenomes</taxon>
    </lineage>
</organism>
<evidence type="ECO:0008006" key="2">
    <source>
        <dbReference type="Google" id="ProtNLM"/>
    </source>
</evidence>
<name>A0A645H0N6_9ZZZZ</name>
<reference evidence="1" key="1">
    <citation type="submission" date="2019-08" db="EMBL/GenBank/DDBJ databases">
        <authorList>
            <person name="Kucharzyk K."/>
            <person name="Murdoch R.W."/>
            <person name="Higgins S."/>
            <person name="Loffler F."/>
        </authorList>
    </citation>
    <scope>NUCLEOTIDE SEQUENCE</scope>
</reference>
<accession>A0A645H0N6</accession>
<protein>
    <recommendedName>
        <fullName evidence="2">SsuA/THI5-like domain-containing protein</fullName>
    </recommendedName>
</protein>
<dbReference type="SUPFAM" id="SSF53850">
    <property type="entry name" value="Periplasmic binding protein-like II"/>
    <property type="match status" value="1"/>
</dbReference>
<evidence type="ECO:0000313" key="1">
    <source>
        <dbReference type="EMBL" id="MPN32036.1"/>
    </source>
</evidence>
<sequence length="147" mass="16170">MALFEPLARQFQSQGKGHILANMGLESGEVPYTTFMVRQETIEKDAKFVAAFVRAIYKAQKWVQTASDTEIAEAMQAYFPDTDLATLAAVAKSYRATDSWAKDPIMTEDSFTRLQDIIDGAGELTARVALPDLVDNSFAQAVVKEVG</sequence>
<dbReference type="AlphaFoldDB" id="A0A645H0N6"/>
<dbReference type="EMBL" id="VSSQ01083825">
    <property type="protein sequence ID" value="MPN32036.1"/>
    <property type="molecule type" value="Genomic_DNA"/>
</dbReference>
<gene>
    <name evidence="1" type="ORF">SDC9_179512</name>
</gene>
<comment type="caution">
    <text evidence="1">The sequence shown here is derived from an EMBL/GenBank/DDBJ whole genome shotgun (WGS) entry which is preliminary data.</text>
</comment>
<proteinExistence type="predicted"/>
<dbReference type="Pfam" id="PF13379">
    <property type="entry name" value="NMT1_2"/>
    <property type="match status" value="1"/>
</dbReference>
<dbReference type="Gene3D" id="3.40.190.10">
    <property type="entry name" value="Periplasmic binding protein-like II"/>
    <property type="match status" value="1"/>
</dbReference>